<dbReference type="CDD" id="cd07067">
    <property type="entry name" value="HP_PGM_like"/>
    <property type="match status" value="1"/>
</dbReference>
<reference evidence="1 2" key="1">
    <citation type="submission" date="2018-05" db="EMBL/GenBank/DDBJ databases">
        <title>Genomic Encyclopedia of Type Strains, Phase IV (KMG-IV): sequencing the most valuable type-strain genomes for metagenomic binning, comparative biology and taxonomic classification.</title>
        <authorList>
            <person name="Goeker M."/>
        </authorList>
    </citation>
    <scope>NUCLEOTIDE SEQUENCE [LARGE SCALE GENOMIC DNA]</scope>
    <source>
        <strain evidence="1 2">DSM 18773</strain>
    </source>
</reference>
<dbReference type="EMBL" id="QGGL01000001">
    <property type="protein sequence ID" value="PWK16488.1"/>
    <property type="molecule type" value="Genomic_DNA"/>
</dbReference>
<evidence type="ECO:0000313" key="1">
    <source>
        <dbReference type="EMBL" id="PWK16488.1"/>
    </source>
</evidence>
<dbReference type="Pfam" id="PF00300">
    <property type="entry name" value="His_Phos_1"/>
    <property type="match status" value="1"/>
</dbReference>
<dbReference type="RefSeq" id="WP_109685618.1">
    <property type="nucleotide sequence ID" value="NZ_QGGL01000001.1"/>
</dbReference>
<organism evidence="1 2">
    <name type="scientific">Tumebacillus permanentifrigoris</name>
    <dbReference type="NCBI Taxonomy" id="378543"/>
    <lineage>
        <taxon>Bacteria</taxon>
        <taxon>Bacillati</taxon>
        <taxon>Bacillota</taxon>
        <taxon>Bacilli</taxon>
        <taxon>Bacillales</taxon>
        <taxon>Alicyclobacillaceae</taxon>
        <taxon>Tumebacillus</taxon>
    </lineage>
</organism>
<dbReference type="AlphaFoldDB" id="A0A316DFV0"/>
<dbReference type="Proteomes" id="UP000245634">
    <property type="component" value="Unassembled WGS sequence"/>
</dbReference>
<dbReference type="Gene3D" id="3.40.50.1240">
    <property type="entry name" value="Phosphoglycerate mutase-like"/>
    <property type="match status" value="1"/>
</dbReference>
<dbReference type="InterPro" id="IPR013078">
    <property type="entry name" value="His_Pase_superF_clade-1"/>
</dbReference>
<name>A0A316DFV0_9BACL</name>
<keyword evidence="2" id="KW-1185">Reference proteome</keyword>
<gene>
    <name evidence="1" type="ORF">C7459_101352</name>
</gene>
<comment type="caution">
    <text evidence="1">The sequence shown here is derived from an EMBL/GenBank/DDBJ whole genome shotgun (WGS) entry which is preliminary data.</text>
</comment>
<dbReference type="InterPro" id="IPR029033">
    <property type="entry name" value="His_PPase_superfam"/>
</dbReference>
<evidence type="ECO:0000313" key="2">
    <source>
        <dbReference type="Proteomes" id="UP000245634"/>
    </source>
</evidence>
<dbReference type="SUPFAM" id="SSF53254">
    <property type="entry name" value="Phosphoglycerate mutase-like"/>
    <property type="match status" value="1"/>
</dbReference>
<accession>A0A316DFV0</accession>
<sequence length="181" mass="20919">MKIGLVRHFKVTRGFPKEKLLSARELDRWLDEYDLSDVEIAPVDLGDTQWKRCYVSPLSRARTTAETIYSGELIELEGLREVRPDPILQSDVRLPFLVWPILLRLAWFINHNSQTEGQADVEKRASDVLDEILARDEQEVLIVSHGGIMMFLRKELLRRGFSGPKFGYAENGTLYTFEKKP</sequence>
<protein>
    <submittedName>
        <fullName evidence="1">Histidine phosphatase superfamily protein (Branch 1)</fullName>
    </submittedName>
</protein>
<proteinExistence type="predicted"/>
<dbReference type="OrthoDB" id="1680942at2"/>